<proteinExistence type="predicted"/>
<organism evidence="2 3">
    <name type="scientific">Pseudomonas fluorescens NCIMB 11764</name>
    <dbReference type="NCBI Taxonomy" id="1221522"/>
    <lineage>
        <taxon>Bacteria</taxon>
        <taxon>Pseudomonadati</taxon>
        <taxon>Pseudomonadota</taxon>
        <taxon>Gammaproteobacteria</taxon>
        <taxon>Pseudomonadales</taxon>
        <taxon>Pseudomonadaceae</taxon>
        <taxon>Pseudomonas</taxon>
    </lineage>
</organism>
<accession>A0A0K1QQA3</accession>
<dbReference type="AlphaFoldDB" id="A0A0K1QQA3"/>
<reference evidence="2 3" key="1">
    <citation type="journal article" date="2012" name="J. Bacteriol.">
        <title>Draft genome sequence of the cyanide-utilizing bacterium Pseudomonas fluorescens strain NCIMB 11764.</title>
        <authorList>
            <person name="Vilo C.A."/>
            <person name="Benedik M.J."/>
            <person name="Kunz D.A."/>
            <person name="Dong Q."/>
        </authorList>
    </citation>
    <scope>NUCLEOTIDE SEQUENCE [LARGE SCALE GENOMIC DNA]</scope>
    <source>
        <strain evidence="2 3">NCIMB 11764</strain>
    </source>
</reference>
<keyword evidence="1" id="KW-0732">Signal</keyword>
<name>A0A0K1QQA3_PSEFL</name>
<evidence type="ECO:0000313" key="2">
    <source>
        <dbReference type="EMBL" id="AKV07944.1"/>
    </source>
</evidence>
<evidence type="ECO:0000313" key="3">
    <source>
        <dbReference type="Proteomes" id="UP000017175"/>
    </source>
</evidence>
<dbReference type="EMBL" id="CP010945">
    <property type="protein sequence ID" value="AKV07944.1"/>
    <property type="molecule type" value="Genomic_DNA"/>
</dbReference>
<gene>
    <name evidence="2" type="ORF">B723_16590</name>
</gene>
<dbReference type="OrthoDB" id="9775763at2"/>
<feature type="chain" id="PRO_5005467747" description="Porin" evidence="1">
    <location>
        <begin position="24"/>
        <end position="453"/>
    </location>
</feature>
<feature type="signal peptide" evidence="1">
    <location>
        <begin position="1"/>
        <end position="23"/>
    </location>
</feature>
<dbReference type="SUPFAM" id="SSF56935">
    <property type="entry name" value="Porins"/>
    <property type="match status" value="1"/>
</dbReference>
<dbReference type="InterPro" id="IPR011486">
    <property type="entry name" value="BBP2"/>
</dbReference>
<evidence type="ECO:0008006" key="4">
    <source>
        <dbReference type="Google" id="ProtNLM"/>
    </source>
</evidence>
<dbReference type="Pfam" id="PF07642">
    <property type="entry name" value="BBP2"/>
    <property type="match status" value="1"/>
</dbReference>
<sequence>MHTIKVKTLGAVLAAFATLNVHAAETPETGEGTLFRSLFGDTLEKDYGITVSGLFDVGYSRNNRSTHDERQDGLSNLPLVGFADEGLEWGGLHLFVDKALKGDMIPRITPLPGPAPTEASFGFTFEMNYGRNAQFARTQGWDMHWDVNSPGDDDLAKAQRDKQKFLAIPNIAATAYLPYGPGITAMAGVFGPALGYEIPPNIRAARNPFASKTYAFVSEPGTVGGVQFGTRLYNGESGILGVELGVVQGWNNLRDNNDSKSLMGAVRWRTADMQTWIDYEFILGDEQNDSFSDVQAPTSRLVSANGQFKQQHSLNGWHRFDSNWSMGAEVVYGHQDGDGKASTVDIINGPGFDGAHWWGANAVLTYQQRPDLSYSVRAEHFADPDGFILLPASTARGNFNAVTAGLRYDLNKYISLRPEVRYDVFDGDADDHPFGAGRDRTQLTGLVEALVYF</sequence>
<dbReference type="Proteomes" id="UP000017175">
    <property type="component" value="Chromosome"/>
</dbReference>
<protein>
    <recommendedName>
        <fullName evidence="4">Porin</fullName>
    </recommendedName>
</protein>
<dbReference type="RefSeq" id="WP_017337746.1">
    <property type="nucleotide sequence ID" value="NZ_CP010945.1"/>
</dbReference>
<evidence type="ECO:0000256" key="1">
    <source>
        <dbReference type="SAM" id="SignalP"/>
    </source>
</evidence>